<organism evidence="1 2">
    <name type="scientific">Photobacterium leiognathi subsp. mandapamensis</name>
    <name type="common">Photobacterium mandapamensis</name>
    <dbReference type="NCBI Taxonomy" id="48408"/>
    <lineage>
        <taxon>Bacteria</taxon>
        <taxon>Pseudomonadati</taxon>
        <taxon>Pseudomonadota</taxon>
        <taxon>Gammaproteobacteria</taxon>
        <taxon>Vibrionales</taxon>
        <taxon>Vibrionaceae</taxon>
        <taxon>Photobacterium</taxon>
    </lineage>
</organism>
<name>A0A2T3KUA3_PHOLD</name>
<gene>
    <name evidence="1" type="ORF">C0W93_11665</name>
</gene>
<dbReference type="EMBL" id="PYNS01000012">
    <property type="protein sequence ID" value="PSV10374.1"/>
    <property type="molecule type" value="Genomic_DNA"/>
</dbReference>
<dbReference type="RefSeq" id="WP_107185165.1">
    <property type="nucleotide sequence ID" value="NZ_CP131574.1"/>
</dbReference>
<evidence type="ECO:0000313" key="2">
    <source>
        <dbReference type="Proteomes" id="UP000240530"/>
    </source>
</evidence>
<dbReference type="AlphaFoldDB" id="A0A2T3KUA3"/>
<evidence type="ECO:0000313" key="1">
    <source>
        <dbReference type="EMBL" id="PSV10374.1"/>
    </source>
</evidence>
<proteinExistence type="predicted"/>
<comment type="caution">
    <text evidence="1">The sequence shown here is derived from an EMBL/GenBank/DDBJ whole genome shotgun (WGS) entry which is preliminary data.</text>
</comment>
<sequence length="171" mass="19742">MGRLLSVIEGTMASVSQFNADLELQHIYLEVYAERYHHLKAFIEAYYCFTHGAVTKNDKPDWEAIFDIGLRTTQSCGVMDRKLLVRDMLVPFSVLVGMMKVMVRDDDLTIDGLRQLLDEKLQYVILTRVEYSKLVKQGLKEAMPAGFYQTNSHYYQQNTARYDVADITLVE</sequence>
<reference evidence="1 2" key="1">
    <citation type="submission" date="2018-03" db="EMBL/GenBank/DDBJ databases">
        <title>Whole genome sequencing of Histamine producing bacteria.</title>
        <authorList>
            <person name="Butler K."/>
        </authorList>
    </citation>
    <scope>NUCLEOTIDE SEQUENCE [LARGE SCALE GENOMIC DNA]</scope>
    <source>
        <strain evidence="1 2">Res.4.1</strain>
    </source>
</reference>
<protein>
    <submittedName>
        <fullName evidence="1">Uncharacterized protein</fullName>
    </submittedName>
</protein>
<accession>A0A2T3KUA3</accession>
<dbReference type="Proteomes" id="UP000240530">
    <property type="component" value="Unassembled WGS sequence"/>
</dbReference>